<keyword evidence="2" id="KW-1185">Reference proteome</keyword>
<feature type="non-terminal residue" evidence="1">
    <location>
        <position position="1"/>
    </location>
</feature>
<dbReference type="EMBL" id="CAJVPS010055471">
    <property type="protein sequence ID" value="CAG8775666.1"/>
    <property type="molecule type" value="Genomic_DNA"/>
</dbReference>
<dbReference type="AlphaFoldDB" id="A0A9N9JCX6"/>
<protein>
    <submittedName>
        <fullName evidence="1">13225_t:CDS:1</fullName>
    </submittedName>
</protein>
<organism evidence="1 2">
    <name type="scientific">Ambispora leptoticha</name>
    <dbReference type="NCBI Taxonomy" id="144679"/>
    <lineage>
        <taxon>Eukaryota</taxon>
        <taxon>Fungi</taxon>
        <taxon>Fungi incertae sedis</taxon>
        <taxon>Mucoromycota</taxon>
        <taxon>Glomeromycotina</taxon>
        <taxon>Glomeromycetes</taxon>
        <taxon>Archaeosporales</taxon>
        <taxon>Ambisporaceae</taxon>
        <taxon>Ambispora</taxon>
    </lineage>
</organism>
<accession>A0A9N9JCX6</accession>
<evidence type="ECO:0000313" key="2">
    <source>
        <dbReference type="Proteomes" id="UP000789508"/>
    </source>
</evidence>
<feature type="non-terminal residue" evidence="1">
    <location>
        <position position="57"/>
    </location>
</feature>
<dbReference type="Proteomes" id="UP000789508">
    <property type="component" value="Unassembled WGS sequence"/>
</dbReference>
<evidence type="ECO:0000313" key="1">
    <source>
        <dbReference type="EMBL" id="CAG8775666.1"/>
    </source>
</evidence>
<name>A0A9N9JCX6_9GLOM</name>
<proteinExistence type="predicted"/>
<sequence length="57" mass="6432">IKYLSVMDLYHFLTKKSRQELTGTNTKPNLMQANLSGFCYCQESGCSEKIPLEITSA</sequence>
<gene>
    <name evidence="1" type="ORF">ALEPTO_LOCUS14386</name>
</gene>
<comment type="caution">
    <text evidence="1">The sequence shown here is derived from an EMBL/GenBank/DDBJ whole genome shotgun (WGS) entry which is preliminary data.</text>
</comment>
<reference evidence="1" key="1">
    <citation type="submission" date="2021-06" db="EMBL/GenBank/DDBJ databases">
        <authorList>
            <person name="Kallberg Y."/>
            <person name="Tangrot J."/>
            <person name="Rosling A."/>
        </authorList>
    </citation>
    <scope>NUCLEOTIDE SEQUENCE</scope>
    <source>
        <strain evidence="1">FL130A</strain>
    </source>
</reference>